<sequence>MNSLKQSPDAQQFLTTVTFAQTAGLQSDQRTTEEHGQKPIYHVAMTQTWREEAAVATEPQSTGWAGVEPCLAEVQFHPAMCSINLCELVPSNWPGEEQDLVYGLGSAVL</sequence>
<name>A0AAD7T7V7_9TELE</name>
<accession>A0AAD7T7V7</accession>
<proteinExistence type="predicted"/>
<organism evidence="1 2">
    <name type="scientific">Aldrovandia affinis</name>
    <dbReference type="NCBI Taxonomy" id="143900"/>
    <lineage>
        <taxon>Eukaryota</taxon>
        <taxon>Metazoa</taxon>
        <taxon>Chordata</taxon>
        <taxon>Craniata</taxon>
        <taxon>Vertebrata</taxon>
        <taxon>Euteleostomi</taxon>
        <taxon>Actinopterygii</taxon>
        <taxon>Neopterygii</taxon>
        <taxon>Teleostei</taxon>
        <taxon>Notacanthiformes</taxon>
        <taxon>Halosauridae</taxon>
        <taxon>Aldrovandia</taxon>
    </lineage>
</organism>
<gene>
    <name evidence="1" type="ORF">AAFF_G00404270</name>
</gene>
<keyword evidence="2" id="KW-1185">Reference proteome</keyword>
<reference evidence="1" key="1">
    <citation type="journal article" date="2023" name="Science">
        <title>Genome structures resolve the early diversification of teleost fishes.</title>
        <authorList>
            <person name="Parey E."/>
            <person name="Louis A."/>
            <person name="Montfort J."/>
            <person name="Bouchez O."/>
            <person name="Roques C."/>
            <person name="Iampietro C."/>
            <person name="Lluch J."/>
            <person name="Castinel A."/>
            <person name="Donnadieu C."/>
            <person name="Desvignes T."/>
            <person name="Floi Bucao C."/>
            <person name="Jouanno E."/>
            <person name="Wen M."/>
            <person name="Mejri S."/>
            <person name="Dirks R."/>
            <person name="Jansen H."/>
            <person name="Henkel C."/>
            <person name="Chen W.J."/>
            <person name="Zahm M."/>
            <person name="Cabau C."/>
            <person name="Klopp C."/>
            <person name="Thompson A.W."/>
            <person name="Robinson-Rechavi M."/>
            <person name="Braasch I."/>
            <person name="Lecointre G."/>
            <person name="Bobe J."/>
            <person name="Postlethwait J.H."/>
            <person name="Berthelot C."/>
            <person name="Roest Crollius H."/>
            <person name="Guiguen Y."/>
        </authorList>
    </citation>
    <scope>NUCLEOTIDE SEQUENCE</scope>
    <source>
        <strain evidence="1">NC1722</strain>
    </source>
</reference>
<evidence type="ECO:0000313" key="2">
    <source>
        <dbReference type="Proteomes" id="UP001221898"/>
    </source>
</evidence>
<evidence type="ECO:0000313" key="1">
    <source>
        <dbReference type="EMBL" id="KAJ8415870.1"/>
    </source>
</evidence>
<dbReference type="AlphaFoldDB" id="A0AAD7T7V7"/>
<comment type="caution">
    <text evidence="1">The sequence shown here is derived from an EMBL/GenBank/DDBJ whole genome shotgun (WGS) entry which is preliminary data.</text>
</comment>
<dbReference type="EMBL" id="JAINUG010000008">
    <property type="protein sequence ID" value="KAJ8415870.1"/>
    <property type="molecule type" value="Genomic_DNA"/>
</dbReference>
<dbReference type="Proteomes" id="UP001221898">
    <property type="component" value="Unassembled WGS sequence"/>
</dbReference>
<protein>
    <submittedName>
        <fullName evidence="1">Uncharacterized protein</fullName>
    </submittedName>
</protein>